<dbReference type="OrthoDB" id="660918at2759"/>
<dbReference type="AlphaFoldDB" id="A0A835DX86"/>
<name>A0A835DX86_9POAL</name>
<keyword evidence="2" id="KW-1185">Reference proteome</keyword>
<dbReference type="Proteomes" id="UP000636709">
    <property type="component" value="Unassembled WGS sequence"/>
</dbReference>
<gene>
    <name evidence="1" type="ORF">HU200_063594</name>
</gene>
<evidence type="ECO:0000313" key="2">
    <source>
        <dbReference type="Proteomes" id="UP000636709"/>
    </source>
</evidence>
<organism evidence="1 2">
    <name type="scientific">Digitaria exilis</name>
    <dbReference type="NCBI Taxonomy" id="1010633"/>
    <lineage>
        <taxon>Eukaryota</taxon>
        <taxon>Viridiplantae</taxon>
        <taxon>Streptophyta</taxon>
        <taxon>Embryophyta</taxon>
        <taxon>Tracheophyta</taxon>
        <taxon>Spermatophyta</taxon>
        <taxon>Magnoliopsida</taxon>
        <taxon>Liliopsida</taxon>
        <taxon>Poales</taxon>
        <taxon>Poaceae</taxon>
        <taxon>PACMAD clade</taxon>
        <taxon>Panicoideae</taxon>
        <taxon>Panicodae</taxon>
        <taxon>Paniceae</taxon>
        <taxon>Anthephorinae</taxon>
        <taxon>Digitaria</taxon>
    </lineage>
</organism>
<proteinExistence type="predicted"/>
<evidence type="ECO:0000313" key="1">
    <source>
        <dbReference type="EMBL" id="KAF8651338.1"/>
    </source>
</evidence>
<dbReference type="EMBL" id="JACEFO010002685">
    <property type="protein sequence ID" value="KAF8651338.1"/>
    <property type="molecule type" value="Genomic_DNA"/>
</dbReference>
<comment type="caution">
    <text evidence="1">The sequence shown here is derived from an EMBL/GenBank/DDBJ whole genome shotgun (WGS) entry which is preliminary data.</text>
</comment>
<protein>
    <submittedName>
        <fullName evidence="1">Uncharacterized protein</fullName>
    </submittedName>
</protein>
<sequence>MFQILLMMMLQQKEIQQIKIEEQLKTFRLIFKGHLELDKDMPFREDIQRIEEFQKAMSSLNTSIFESAALRFDKQDEVSSCTTKQTLTMYVSIFVALVKDTYQGEEAFHLGFRRWGCFGDKLWFNVRRD</sequence>
<accession>A0A835DX86</accession>
<reference evidence="1" key="1">
    <citation type="submission" date="2020-07" db="EMBL/GenBank/DDBJ databases">
        <title>Genome sequence and genetic diversity analysis of an under-domesticated orphan crop, white fonio (Digitaria exilis).</title>
        <authorList>
            <person name="Bennetzen J.L."/>
            <person name="Chen S."/>
            <person name="Ma X."/>
            <person name="Wang X."/>
            <person name="Yssel A.E.J."/>
            <person name="Chaluvadi S.R."/>
            <person name="Johnson M."/>
            <person name="Gangashetty P."/>
            <person name="Hamidou F."/>
            <person name="Sanogo M.D."/>
            <person name="Zwaenepoel A."/>
            <person name="Wallace J."/>
            <person name="Van De Peer Y."/>
            <person name="Van Deynze A."/>
        </authorList>
    </citation>
    <scope>NUCLEOTIDE SEQUENCE</scope>
    <source>
        <tissue evidence="1">Leaves</tissue>
    </source>
</reference>